<evidence type="ECO:0000313" key="4">
    <source>
        <dbReference type="RefSeq" id="XP_013776941.1"/>
    </source>
</evidence>
<dbReference type="Pfam" id="PF01607">
    <property type="entry name" value="CBM_14"/>
    <property type="match status" value="1"/>
</dbReference>
<dbReference type="GeneID" id="106461647"/>
<dbReference type="InterPro" id="IPR052976">
    <property type="entry name" value="Scoloptoxin-like"/>
</dbReference>
<protein>
    <submittedName>
        <fullName evidence="4">Uncharacterized protein LOC106461647 isoform X1</fullName>
    </submittedName>
</protein>
<keyword evidence="1" id="KW-0732">Signal</keyword>
<dbReference type="InterPro" id="IPR002557">
    <property type="entry name" value="Chitin-bd_dom"/>
</dbReference>
<sequence length="196" mass="22082">MRTWIILVACSIATVTTLPRYKRRPYELSDGAEDLVGDFQTTFSCPGNGYFADVDNNCQTYHLCQRVTYVNGQSKVLQWRFLCGNITVFNQLTLTRSFPDEVVQCAKAKYFFYLNDNIGLEDALFQSEPDVEKAGPLLVEILYLVNRKPETEVPVAADLPPDIRILADFPVGQVMEKVPEDVETPSDVMQGKNSVT</sequence>
<accession>A0ABM1B8H1</accession>
<feature type="signal peptide" evidence="1">
    <location>
        <begin position="1"/>
        <end position="17"/>
    </location>
</feature>
<keyword evidence="3" id="KW-1185">Reference proteome</keyword>
<name>A0ABM1B8H1_LIMPO</name>
<dbReference type="Gene3D" id="2.170.140.10">
    <property type="entry name" value="Chitin binding domain"/>
    <property type="match status" value="1"/>
</dbReference>
<evidence type="ECO:0000313" key="3">
    <source>
        <dbReference type="Proteomes" id="UP000694941"/>
    </source>
</evidence>
<dbReference type="Proteomes" id="UP000694941">
    <property type="component" value="Unplaced"/>
</dbReference>
<proteinExistence type="predicted"/>
<evidence type="ECO:0000256" key="1">
    <source>
        <dbReference type="SAM" id="SignalP"/>
    </source>
</evidence>
<reference evidence="4" key="1">
    <citation type="submission" date="2025-08" db="UniProtKB">
        <authorList>
            <consortium name="RefSeq"/>
        </authorList>
    </citation>
    <scope>IDENTIFICATION</scope>
    <source>
        <tissue evidence="4">Muscle</tissue>
    </source>
</reference>
<feature type="chain" id="PRO_5045865066" evidence="1">
    <location>
        <begin position="18"/>
        <end position="196"/>
    </location>
</feature>
<dbReference type="RefSeq" id="XP_013776941.1">
    <property type="nucleotide sequence ID" value="XM_013921487.2"/>
</dbReference>
<gene>
    <name evidence="4" type="primary">LOC106461647</name>
</gene>
<evidence type="ECO:0000259" key="2">
    <source>
        <dbReference type="Pfam" id="PF01607"/>
    </source>
</evidence>
<organism evidence="3 4">
    <name type="scientific">Limulus polyphemus</name>
    <name type="common">Atlantic horseshoe crab</name>
    <dbReference type="NCBI Taxonomy" id="6850"/>
    <lineage>
        <taxon>Eukaryota</taxon>
        <taxon>Metazoa</taxon>
        <taxon>Ecdysozoa</taxon>
        <taxon>Arthropoda</taxon>
        <taxon>Chelicerata</taxon>
        <taxon>Merostomata</taxon>
        <taxon>Xiphosura</taxon>
        <taxon>Limulidae</taxon>
        <taxon>Limulus</taxon>
    </lineage>
</organism>
<dbReference type="PANTHER" id="PTHR22933">
    <property type="entry name" value="FI18007P1-RELATED"/>
    <property type="match status" value="1"/>
</dbReference>
<dbReference type="PANTHER" id="PTHR22933:SF43">
    <property type="entry name" value="LP10131P"/>
    <property type="match status" value="1"/>
</dbReference>
<feature type="domain" description="Chitin-binding type-2" evidence="2">
    <location>
        <begin position="45"/>
        <end position="105"/>
    </location>
</feature>